<dbReference type="RefSeq" id="WP_230271429.1">
    <property type="nucleotide sequence ID" value="NZ_JAJKFW010000006.1"/>
</dbReference>
<proteinExistence type="predicted"/>
<evidence type="ECO:0000313" key="5">
    <source>
        <dbReference type="Proteomes" id="UP001430306"/>
    </source>
</evidence>
<dbReference type="SMART" id="SM00382">
    <property type="entry name" value="AAA"/>
    <property type="match status" value="1"/>
</dbReference>
<dbReference type="Gene3D" id="3.40.50.300">
    <property type="entry name" value="P-loop containing nucleotide triphosphate hydrolases"/>
    <property type="match status" value="1"/>
</dbReference>
<evidence type="ECO:0000259" key="3">
    <source>
        <dbReference type="SMART" id="SM00382"/>
    </source>
</evidence>
<organism evidence="4 5">
    <name type="scientific">Rhodopirellula halodulae</name>
    <dbReference type="NCBI Taxonomy" id="2894198"/>
    <lineage>
        <taxon>Bacteria</taxon>
        <taxon>Pseudomonadati</taxon>
        <taxon>Planctomycetota</taxon>
        <taxon>Planctomycetia</taxon>
        <taxon>Pirellulales</taxon>
        <taxon>Pirellulaceae</taxon>
        <taxon>Rhodopirellula</taxon>
    </lineage>
</organism>
<dbReference type="SUPFAM" id="SSF52540">
    <property type="entry name" value="P-loop containing nucleoside triphosphate hydrolases"/>
    <property type="match status" value="1"/>
</dbReference>
<feature type="compositionally biased region" description="Low complexity" evidence="2">
    <location>
        <begin position="1"/>
        <end position="16"/>
    </location>
</feature>
<feature type="coiled-coil region" evidence="1">
    <location>
        <begin position="640"/>
        <end position="667"/>
    </location>
</feature>
<dbReference type="InterPro" id="IPR003593">
    <property type="entry name" value="AAA+_ATPase"/>
</dbReference>
<accession>A0ABS8NCU0</accession>
<evidence type="ECO:0000313" key="4">
    <source>
        <dbReference type="EMBL" id="MCC9641358.1"/>
    </source>
</evidence>
<keyword evidence="5" id="KW-1185">Reference proteome</keyword>
<dbReference type="InterPro" id="IPR027417">
    <property type="entry name" value="P-loop_NTPase"/>
</dbReference>
<dbReference type="Pfam" id="PF25472">
    <property type="entry name" value="DUF7902"/>
    <property type="match status" value="1"/>
</dbReference>
<evidence type="ECO:0000256" key="2">
    <source>
        <dbReference type="SAM" id="MobiDB-lite"/>
    </source>
</evidence>
<keyword evidence="1" id="KW-0175">Coiled coil</keyword>
<sequence>MAADASSEAASRSNSATDPSVADRGAEAQSSQDAAAQLSGGTYEVLRNRLRTAATDLRDRLSRLNEDRGEVFGNIETRLIATQRVTTEHNCVPRDIVSMGDEFLFGYNVQFGLKTEIELPDVFSVYQLENTEFHERTLERIQDDRFVNDFHELYRFYKDTTFLRFFVSGPILHMVFRVGKTARDIKSFKWRRIEQGLQYIDNRSDHEVRLPDQHEFRWVRTTRDMHHYGEHPHISIDDRVFVETVGGDLTIKVENNTSSGEGIYAEPVDNADQKLDDAEIHYAIVGHLVLLKIKPYQENQFRYIIFNGKINQALRLDEIQHACVMLPGDQGLIFPGGYYLQSGEFKRFDHGLVDMRYERTIVSPNGEDSLYLFSNMEDGTYIQLRYNQIRQSVDTPLVCHGQTFFEAGEMVCFKGQDTPQKHHAIQLWQTPFTSDNYLPDNQPDSLLFKIGNKDLVRGMAECSEILQLIDKDDSYNDLYVDLSKKAGDVLDSYFWIDNEETHHLADPLRKIREAAGAAIEEYEKVVRVRQATVKQTRQVQTETQQVLKEIERSRFASIDQFVSSLAQLRVQRGRAIALRELRFVDLSIVEELEATTEEQSERLSRRCVEFLLGEDALQPYRDRVAQTQQRVPEIKGVTQAKKLEEEIDQAAADLELLTETVSNLQIDDATKRTSIIDSIGDVFANVNRVRSALKNRKQELIGVEGRAEFASQLKLLEQTTTGYLDVCDTPNRCDEYLTKVMVQLEELEGRFAEFDEFIETLAARREEVYAAFESRKVALVEKRNRRAEALSSAADRILSGIQHRVSNMESIDQIAAYFAGDLMVGKIRSLIDELDELGDAVRVGDLQSRLKTLREDALRGLKDRQDLYEEGGDVIRLGERKFAVNTQPLDLTTVLRGEELCLHLTGTQYFDPIRDERLESSRDLWNQSLVSENNVVYRAEYLAMDLFESGQVDTIAELDQLTPAWVAEQMAGRFDEGYAKGVHDNDTAIILRGLVDLDRSIGLLRHSPSLRTAAQVWWRCFLDAKQRKQMEHWIAGFAKLAFAFPDAEPAIEFRNHLAELARQQQDDWQPLFSTDITAERIAGYLFQQLVTAPTKFAVSEQADSLRKDFVDSLPESDQKRWVLGGLKPTTYSPTHAFVLARNWADAFLQKRKDQSEKVTGDSPKWYRDELAWLIYQSVLEAKETSTNRLPGKQVIPASVTRELTGLAGSHPRIERESMTLHYHDFVTRLRHYRENVVPRFRSLHLAKSECVQGARDSMRLDEFKPRVLSSFVRNQLLDQVYLPLIGDNLAKQMGTVGEDKRTDRMGLLLLISPPGYGKTTLMEYIASRLGLVFMKINGPAIGHGVTSLDPAEAPNAAAREEVMRLNLALEMGDNVMLYLDDIQHTHPELLQKFISLCDATRRIEGVRNGKTRTYDLRGRRVAVVMAGNPYTESGERFQIPDMLSNRADVYNLGEIIGESAEAFEMSYLENCLTSNVTLAPLANATPADARTIIAAATRDSVEGIELEASFSLDQIRDMFEVTRKLLRVRDVVLRVNRAYIRSAAQADEYRTEPPFKLQGSYRNMNRIAERVAPVMNDAELQSLIVSNYEQDAQTLTTDNESNVLKFKELMGILTPEEKQRWDAIKYAFVESVRMAGMDGEDQAAQVLRQLASMRDGLESIRQVIAKAIAMEDHSAEERMDSRVDNLRQTLLAMGELMSNRLETTATQLETISRQQAASPPDQKILVQHKVPRVLADLVKGQFHLMQEWMRPLLEESISNSRDLSRLHTQLDEMMKTYRDVEDSFESGQG</sequence>
<feature type="domain" description="AAA+ ATPase" evidence="3">
    <location>
        <begin position="1304"/>
        <end position="1453"/>
    </location>
</feature>
<name>A0ABS8NCU0_9BACT</name>
<comment type="caution">
    <text evidence="4">The sequence shown here is derived from an EMBL/GenBank/DDBJ whole genome shotgun (WGS) entry which is preliminary data.</text>
</comment>
<dbReference type="CDD" id="cd00009">
    <property type="entry name" value="AAA"/>
    <property type="match status" value="1"/>
</dbReference>
<dbReference type="Pfam" id="PF00004">
    <property type="entry name" value="AAA"/>
    <property type="match status" value="1"/>
</dbReference>
<dbReference type="Proteomes" id="UP001430306">
    <property type="component" value="Unassembled WGS sequence"/>
</dbReference>
<dbReference type="Pfam" id="PF12458">
    <property type="entry name" value="DUF3686"/>
    <property type="match status" value="1"/>
</dbReference>
<feature type="compositionally biased region" description="Low complexity" evidence="2">
    <location>
        <begin position="27"/>
        <end position="37"/>
    </location>
</feature>
<protein>
    <submittedName>
        <fullName evidence="4">DNA repair ATPase</fullName>
    </submittedName>
</protein>
<dbReference type="EMBL" id="JAJKFW010000006">
    <property type="protein sequence ID" value="MCC9641358.1"/>
    <property type="molecule type" value="Genomic_DNA"/>
</dbReference>
<dbReference type="InterPro" id="IPR003959">
    <property type="entry name" value="ATPase_AAA_core"/>
</dbReference>
<dbReference type="InterPro" id="IPR020958">
    <property type="entry name" value="DUF3686"/>
</dbReference>
<feature type="region of interest" description="Disordered" evidence="2">
    <location>
        <begin position="1"/>
        <end position="37"/>
    </location>
</feature>
<dbReference type="InterPro" id="IPR057224">
    <property type="entry name" value="DUF7902"/>
</dbReference>
<gene>
    <name evidence="4" type="ORF">LOC71_03660</name>
</gene>
<reference evidence="4" key="1">
    <citation type="submission" date="2021-11" db="EMBL/GenBank/DDBJ databases">
        <title>Genome sequence.</title>
        <authorList>
            <person name="Sun Q."/>
        </authorList>
    </citation>
    <scope>NUCLEOTIDE SEQUENCE</scope>
    <source>
        <strain evidence="4">JC740</strain>
    </source>
</reference>
<evidence type="ECO:0000256" key="1">
    <source>
        <dbReference type="SAM" id="Coils"/>
    </source>
</evidence>